<dbReference type="Proteomes" id="UP000279259">
    <property type="component" value="Unassembled WGS sequence"/>
</dbReference>
<accession>A0A427YGF1</accession>
<feature type="compositionally biased region" description="Low complexity" evidence="1">
    <location>
        <begin position="202"/>
        <end position="231"/>
    </location>
</feature>
<feature type="region of interest" description="Disordered" evidence="1">
    <location>
        <begin position="336"/>
        <end position="358"/>
    </location>
</feature>
<sequence length="1156" mass="123428">MQSPAPIDQYFGSPMASPAEHGGNVDDIIYRYSAEYDRGTPTVGIYAQDGLWDDDEQSETHTARPTSGAPSSAGGSDRRRFSVKTGSSATKGRSRSGTVSTVVNPREDESNRTWTPVPGWARKASFQADGLALGSPSPDLMSSPEVPSKSAVVKQKRSMNRLRGKGRRGELTVDVDMNSTPPLPVTPASLESYTFSPPPTYPSRFNSPASTSTTPNNANANAGSASANTNTLKTKTSMSWKRGVQKIFRSKSSAALREATNSNSNVPPPVPQVPTNLPQARHHPLGKPFSSSTPPLGESRRANILSPPPSGRAFARPQYDPFASSLDLAADPFPRAVSGADLPPPSRPKLPRNSPSLKDLKSLLHMPSKSKLGKAKSTANLKAAIAPPDVVEFPVSNPGLGMGRILTRTPASQVGSPPLEPPNPPYFPLPQRTSSSGLTISTALPSPLPSTPLTPPPTAPLPPAPISALTPSPSVDPLSAPSPISAPISSPVIDNSTTAKLLPRSRSTSMSLASPPTSSSFFDLYEQLGIWPTPEKSDEPMETVEPVSPSPARNLPELEAIPPSSSTTFSISSWEAALNAFPLLEKPLPQPQQGEMEVVEADVTMSSNVARGSVSTTSSGRGLAGSTRSGGTARVSRSNANPSRASGRRGGGGGSAGSSRGSSRERRPRSTQTGEWLESWSDSNDSSSSADEEEDEEDDVPLSRLHPDAAAAQAQRRAKPRRGRKDFGRNPGGDSGWDGEGGVPAEVLRRKLERLSLRPMPSPMESGPSNYPWAAARPKDRATSPTRSVTDPSSSSAQATTQVRRAQTLASRQAPLPSPVASVPPPSAAAVPTGPPLTRLPSRAPPVHAPASTPAPINLSLSRTSTTARTRPRAQSNASSARHGTATDERMIRAQAQTQPMPQRSATHVKAFVGDLEGNKVTLEVFPETTARDVISAGLRSGDLAESQRGSSWVVVELFAELGCERQVREYELLQTVVRGWEPSAYNCLVFKLSTRAISTFQRAIPNSAPYLGSWVQYETKKGKWSKRWLETRGGQVFLAKNEKNKDEIHLNTMFFDVFHMTRPYNAPKPFVFVIKRMEPEAAFENPEDYVHVFSADEGIAWKLMTGIYDAKSFALQPHLSRPTQKRPTGDGPLISLDRGGSSSASAFTGKGLLKV</sequence>
<reference evidence="2 3" key="1">
    <citation type="submission" date="2018-11" db="EMBL/GenBank/DDBJ databases">
        <title>Genome sequence of Saitozyma podzolica DSM 27192.</title>
        <authorList>
            <person name="Aliyu H."/>
            <person name="Gorte O."/>
            <person name="Ochsenreither K."/>
        </authorList>
    </citation>
    <scope>NUCLEOTIDE SEQUENCE [LARGE SCALE GENOMIC DNA]</scope>
    <source>
        <strain evidence="2 3">DSM 27192</strain>
    </source>
</reference>
<feature type="compositionally biased region" description="Pro residues" evidence="1">
    <location>
        <begin position="418"/>
        <end position="428"/>
    </location>
</feature>
<feature type="region of interest" description="Disordered" evidence="1">
    <location>
        <begin position="586"/>
        <end position="887"/>
    </location>
</feature>
<dbReference type="STRING" id="1890683.A0A427YGF1"/>
<feature type="region of interest" description="Disordered" evidence="1">
    <location>
        <begin position="534"/>
        <end position="567"/>
    </location>
</feature>
<dbReference type="InterPro" id="IPR029071">
    <property type="entry name" value="Ubiquitin-like_domsf"/>
</dbReference>
<organism evidence="2 3">
    <name type="scientific">Saitozyma podzolica</name>
    <dbReference type="NCBI Taxonomy" id="1890683"/>
    <lineage>
        <taxon>Eukaryota</taxon>
        <taxon>Fungi</taxon>
        <taxon>Dikarya</taxon>
        <taxon>Basidiomycota</taxon>
        <taxon>Agaricomycotina</taxon>
        <taxon>Tremellomycetes</taxon>
        <taxon>Tremellales</taxon>
        <taxon>Trimorphomycetaceae</taxon>
        <taxon>Saitozyma</taxon>
    </lineage>
</organism>
<keyword evidence="3" id="KW-1185">Reference proteome</keyword>
<feature type="compositionally biased region" description="Gly residues" evidence="1">
    <location>
        <begin position="730"/>
        <end position="742"/>
    </location>
</feature>
<feature type="region of interest" description="Disordered" evidence="1">
    <location>
        <begin position="1"/>
        <end position="23"/>
    </location>
</feature>
<evidence type="ECO:0008006" key="4">
    <source>
        <dbReference type="Google" id="ProtNLM"/>
    </source>
</evidence>
<feature type="compositionally biased region" description="Basic residues" evidence="1">
    <location>
        <begin position="154"/>
        <end position="166"/>
    </location>
</feature>
<feature type="compositionally biased region" description="Pro residues" evidence="1">
    <location>
        <begin position="446"/>
        <end position="465"/>
    </location>
</feature>
<feature type="compositionally biased region" description="Polar residues" evidence="1">
    <location>
        <begin position="626"/>
        <end position="641"/>
    </location>
</feature>
<gene>
    <name evidence="2" type="ORF">EHS25_001520</name>
</gene>
<dbReference type="InterPro" id="IPR011993">
    <property type="entry name" value="PH-like_dom_sf"/>
</dbReference>
<feature type="compositionally biased region" description="Polar residues" evidence="1">
    <location>
        <begin position="783"/>
        <end position="811"/>
    </location>
</feature>
<dbReference type="PANTHER" id="PTHR38700:SF1">
    <property type="entry name" value="PH DOMAIN-CONTAINING PROTEIN"/>
    <property type="match status" value="1"/>
</dbReference>
<dbReference type="AlphaFoldDB" id="A0A427YGF1"/>
<dbReference type="Gene3D" id="2.30.29.30">
    <property type="entry name" value="Pleckstrin-homology domain (PH domain)/Phosphotyrosine-binding domain (PTB)"/>
    <property type="match status" value="1"/>
</dbReference>
<protein>
    <recommendedName>
        <fullName evidence="4">PH domain-containing protein</fullName>
    </recommendedName>
</protein>
<feature type="region of interest" description="Disordered" evidence="1">
    <location>
        <begin position="1119"/>
        <end position="1156"/>
    </location>
</feature>
<feature type="compositionally biased region" description="Polar residues" evidence="1">
    <location>
        <begin position="84"/>
        <end position="103"/>
    </location>
</feature>
<dbReference type="EMBL" id="RSCD01000011">
    <property type="protein sequence ID" value="RSH90186.1"/>
    <property type="molecule type" value="Genomic_DNA"/>
</dbReference>
<evidence type="ECO:0000313" key="3">
    <source>
        <dbReference type="Proteomes" id="UP000279259"/>
    </source>
</evidence>
<feature type="region of interest" description="Disordered" evidence="1">
    <location>
        <begin position="44"/>
        <end position="318"/>
    </location>
</feature>
<feature type="compositionally biased region" description="Low complexity" evidence="1">
    <location>
        <begin position="63"/>
        <end position="75"/>
    </location>
</feature>
<comment type="caution">
    <text evidence="2">The sequence shown here is derived from an EMBL/GenBank/DDBJ whole genome shotgun (WGS) entry which is preliminary data.</text>
</comment>
<dbReference type="PANTHER" id="PTHR38700">
    <property type="entry name" value="YALI0E22418P"/>
    <property type="match status" value="1"/>
</dbReference>
<dbReference type="Gene3D" id="3.10.20.90">
    <property type="entry name" value="Phosphatidylinositol 3-kinase Catalytic Subunit, Chain A, domain 1"/>
    <property type="match status" value="1"/>
</dbReference>
<feature type="compositionally biased region" description="Acidic residues" evidence="1">
    <location>
        <begin position="690"/>
        <end position="700"/>
    </location>
</feature>
<dbReference type="OrthoDB" id="43122at2759"/>
<feature type="compositionally biased region" description="Pro residues" evidence="1">
    <location>
        <begin position="816"/>
        <end position="827"/>
    </location>
</feature>
<feature type="compositionally biased region" description="Low complexity" evidence="1">
    <location>
        <begin position="859"/>
        <end position="876"/>
    </location>
</feature>
<feature type="compositionally biased region" description="Low complexity" evidence="1">
    <location>
        <begin position="611"/>
        <end position="621"/>
    </location>
</feature>
<proteinExistence type="predicted"/>
<evidence type="ECO:0000256" key="1">
    <source>
        <dbReference type="SAM" id="MobiDB-lite"/>
    </source>
</evidence>
<feature type="compositionally biased region" description="Low complexity" evidence="1">
    <location>
        <begin position="466"/>
        <end position="491"/>
    </location>
</feature>
<name>A0A427YGF1_9TREE</name>
<dbReference type="SUPFAM" id="SSF54236">
    <property type="entry name" value="Ubiquitin-like"/>
    <property type="match status" value="1"/>
</dbReference>
<evidence type="ECO:0000313" key="2">
    <source>
        <dbReference type="EMBL" id="RSH90186.1"/>
    </source>
</evidence>
<feature type="compositionally biased region" description="Basic and acidic residues" evidence="1">
    <location>
        <begin position="747"/>
        <end position="756"/>
    </location>
</feature>
<feature type="compositionally biased region" description="Low complexity" evidence="1">
    <location>
        <begin position="678"/>
        <end position="689"/>
    </location>
</feature>
<feature type="region of interest" description="Disordered" evidence="1">
    <location>
        <begin position="409"/>
        <end position="491"/>
    </location>
</feature>